<evidence type="ECO:0000256" key="1">
    <source>
        <dbReference type="SAM" id="Phobius"/>
    </source>
</evidence>
<proteinExistence type="predicted"/>
<gene>
    <name evidence="2" type="ORF">J2S72_001417</name>
</gene>
<evidence type="ECO:0000313" key="3">
    <source>
        <dbReference type="Proteomes" id="UP001236559"/>
    </source>
</evidence>
<feature type="transmembrane region" description="Helical" evidence="1">
    <location>
        <begin position="254"/>
        <end position="277"/>
    </location>
</feature>
<keyword evidence="3" id="KW-1185">Reference proteome</keyword>
<keyword evidence="1" id="KW-1133">Transmembrane helix</keyword>
<name>A0ABU0AZK2_9FIRM</name>
<keyword evidence="1" id="KW-0812">Transmembrane</keyword>
<dbReference type="EMBL" id="JAUSTN010000007">
    <property type="protein sequence ID" value="MDQ0275390.1"/>
    <property type="molecule type" value="Genomic_DNA"/>
</dbReference>
<sequence>MKLKLFLYKFCKFVLLFFIFSSLFLFPRKIFAEEISVNFDTHVLIKDNGSLYFEDDIVYKSKKNEDEVIRSIYKPKNSKIEKLTISIGNEKLTLDTNAKKGYSKSYTLDEEEDRILIKIFNPFESTLNLKMSYEISNLGKIGSDTGYFSYTFFKDLENKIDFFKGDLFFENGISKETSPFLYSSGKKEIKNVKNGLEIKVRDIKKGGYLFLDLGFEEEAIPFSTQRTDMTLKGLKEIHKNSGRLSFLDGDKNKFSYFISTGATIFSFLIFLYAIYLFNLRRKTKEEDPNIVSSLEASYLLKGDGSLQNLILANILSLQRIKALEIKKEDYVTKSGKKKISYLFILNPKKLSQLQIEEKTFIENFFKDETIISTRDIAEKIKAGPEFYLQFNEYSKSLKYKLENLNLLYKIDTYKKKVIKISLLAIIVYSLSVLNFKPINIISSTIFTIFSISLMFLSMLYKTPKGNYLVNFYNKKTVEYEKNEDFESYTNEDIIAMISLGIDDKKIYEALGKMPLSNFFDRSIFKTFKEDPEKYKIFSENFYNSFLSDIVLKSKK</sequence>
<protein>
    <recommendedName>
        <fullName evidence="4">DUF2207 domain-containing protein</fullName>
    </recommendedName>
</protein>
<comment type="caution">
    <text evidence="2">The sequence shown here is derived from an EMBL/GenBank/DDBJ whole genome shotgun (WGS) entry which is preliminary data.</text>
</comment>
<dbReference type="RefSeq" id="WP_023055758.1">
    <property type="nucleotide sequence ID" value="NZ_JAUSTN010000007.1"/>
</dbReference>
<dbReference type="Proteomes" id="UP001236559">
    <property type="component" value="Unassembled WGS sequence"/>
</dbReference>
<reference evidence="2 3" key="1">
    <citation type="submission" date="2023-07" db="EMBL/GenBank/DDBJ databases">
        <title>Genomic Encyclopedia of Type Strains, Phase IV (KMG-IV): sequencing the most valuable type-strain genomes for metagenomic binning, comparative biology and taxonomic classification.</title>
        <authorList>
            <person name="Goeker M."/>
        </authorList>
    </citation>
    <scope>NUCLEOTIDE SEQUENCE [LARGE SCALE GENOMIC DNA]</scope>
    <source>
        <strain evidence="2 3">DSM 22616</strain>
    </source>
</reference>
<feature type="transmembrane region" description="Helical" evidence="1">
    <location>
        <begin position="440"/>
        <end position="460"/>
    </location>
</feature>
<feature type="transmembrane region" description="Helical" evidence="1">
    <location>
        <begin position="417"/>
        <end position="434"/>
    </location>
</feature>
<evidence type="ECO:0008006" key="4">
    <source>
        <dbReference type="Google" id="ProtNLM"/>
    </source>
</evidence>
<evidence type="ECO:0000313" key="2">
    <source>
        <dbReference type="EMBL" id="MDQ0275390.1"/>
    </source>
</evidence>
<keyword evidence="1" id="KW-0472">Membrane</keyword>
<accession>A0ABU0AZK2</accession>
<organism evidence="2 3">
    <name type="scientific">Peptoniphilus koenoeneniae</name>
    <dbReference type="NCBI Taxonomy" id="507751"/>
    <lineage>
        <taxon>Bacteria</taxon>
        <taxon>Bacillati</taxon>
        <taxon>Bacillota</taxon>
        <taxon>Tissierellia</taxon>
        <taxon>Tissierellales</taxon>
        <taxon>Peptoniphilaceae</taxon>
        <taxon>Peptoniphilus</taxon>
    </lineage>
</organism>